<accession>A0A4R7B1Z9</accession>
<evidence type="ECO:0000313" key="5">
    <source>
        <dbReference type="Proteomes" id="UP000295611"/>
    </source>
</evidence>
<dbReference type="EMBL" id="SNZP01000012">
    <property type="protein sequence ID" value="TDR73853.1"/>
    <property type="molecule type" value="Genomic_DNA"/>
</dbReference>
<organism evidence="4 5">
    <name type="scientific">Paludibacterium purpuratum</name>
    <dbReference type="NCBI Taxonomy" id="1144873"/>
    <lineage>
        <taxon>Bacteria</taxon>
        <taxon>Pseudomonadati</taxon>
        <taxon>Pseudomonadota</taxon>
        <taxon>Betaproteobacteria</taxon>
        <taxon>Neisseriales</taxon>
        <taxon>Chromobacteriaceae</taxon>
        <taxon>Paludibacterium</taxon>
    </lineage>
</organism>
<feature type="domain" description="Serine aminopeptidase S33" evidence="3">
    <location>
        <begin position="88"/>
        <end position="188"/>
    </location>
</feature>
<comment type="caution">
    <text evidence="4">The sequence shown here is derived from an EMBL/GenBank/DDBJ whole genome shotgun (WGS) entry which is preliminary data.</text>
</comment>
<evidence type="ECO:0000313" key="4">
    <source>
        <dbReference type="EMBL" id="TDR73853.1"/>
    </source>
</evidence>
<feature type="signal peptide" evidence="2">
    <location>
        <begin position="1"/>
        <end position="34"/>
    </location>
</feature>
<dbReference type="Gene3D" id="3.40.50.1820">
    <property type="entry name" value="alpha/beta hydrolase"/>
    <property type="match status" value="1"/>
</dbReference>
<reference evidence="4 5" key="1">
    <citation type="submission" date="2019-03" db="EMBL/GenBank/DDBJ databases">
        <title>Genomic Encyclopedia of Type Strains, Phase III (KMG-III): the genomes of soil and plant-associated and newly described type strains.</title>
        <authorList>
            <person name="Whitman W."/>
        </authorList>
    </citation>
    <scope>NUCLEOTIDE SEQUENCE [LARGE SCALE GENOMIC DNA]</scope>
    <source>
        <strain evidence="4 5">CECT 8976</strain>
    </source>
</reference>
<evidence type="ECO:0000256" key="2">
    <source>
        <dbReference type="SAM" id="SignalP"/>
    </source>
</evidence>
<dbReference type="PANTHER" id="PTHR22946">
    <property type="entry name" value="DIENELACTONE HYDROLASE DOMAIN-CONTAINING PROTEIN-RELATED"/>
    <property type="match status" value="1"/>
</dbReference>
<sequence length="345" mass="37211">MDRDKKEMGMSRSALGHIFLSLLLVSVLSPLAHAAGFNTIEVPADSHGGVLRGAVWYPCATPAEPFQLGPVVLSGVRRCAATGANWPLIVLSHGSGGSYLGHHDTAEALADAGFVVVAINHPGDNFQDLSDQGHLRALANRPRDIERLIDFMTQAWPERARLAPGKIGLFGFSRGGYTGLTLAGAAPDFSLMAQYCHGADYPFCQEVRAHELPPSPSGDGRIKAYVIADPLNLFQRQALQGITAPMQLWASELGGDGVALTSVEAIRQGLMVSPQYRLVRNAGHFAFLAPCNPQQRLRLPELCTDPDGFDRGAFHRQFNAEIVRFFVQHLSNGSVQQPAQSSLTP</sequence>
<dbReference type="InterPro" id="IPR022742">
    <property type="entry name" value="Hydrolase_4"/>
</dbReference>
<dbReference type="InterPro" id="IPR029058">
    <property type="entry name" value="AB_hydrolase_fold"/>
</dbReference>
<proteinExistence type="predicted"/>
<dbReference type="InterPro" id="IPR050261">
    <property type="entry name" value="FrsA_esterase"/>
</dbReference>
<dbReference type="GO" id="GO:0052689">
    <property type="term" value="F:carboxylic ester hydrolase activity"/>
    <property type="evidence" value="ECO:0007669"/>
    <property type="project" value="UniProtKB-ARBA"/>
</dbReference>
<keyword evidence="2" id="KW-0732">Signal</keyword>
<dbReference type="Pfam" id="PF12146">
    <property type="entry name" value="Hydrolase_4"/>
    <property type="match status" value="1"/>
</dbReference>
<dbReference type="AlphaFoldDB" id="A0A4R7B1Z9"/>
<dbReference type="PIRSF" id="PIRSF031982">
    <property type="entry name" value="UCP031982_abhydr"/>
    <property type="match status" value="1"/>
</dbReference>
<dbReference type="SUPFAM" id="SSF53474">
    <property type="entry name" value="alpha/beta-Hydrolases"/>
    <property type="match status" value="1"/>
</dbReference>
<evidence type="ECO:0000256" key="1">
    <source>
        <dbReference type="ARBA" id="ARBA00022801"/>
    </source>
</evidence>
<dbReference type="Proteomes" id="UP000295611">
    <property type="component" value="Unassembled WGS sequence"/>
</dbReference>
<keyword evidence="1 4" id="KW-0378">Hydrolase</keyword>
<evidence type="ECO:0000259" key="3">
    <source>
        <dbReference type="Pfam" id="PF12146"/>
    </source>
</evidence>
<gene>
    <name evidence="4" type="ORF">DFP86_11257</name>
</gene>
<feature type="chain" id="PRO_5020419836" evidence="2">
    <location>
        <begin position="35"/>
        <end position="345"/>
    </location>
</feature>
<keyword evidence="5" id="KW-1185">Reference proteome</keyword>
<dbReference type="InterPro" id="IPR016986">
    <property type="entry name" value="UCP031982_abhydr"/>
</dbReference>
<protein>
    <submittedName>
        <fullName evidence="4">Putative dienelactone hydrolase</fullName>
    </submittedName>
</protein>
<dbReference type="PANTHER" id="PTHR22946:SF9">
    <property type="entry name" value="POLYKETIDE TRANSFERASE AF380"/>
    <property type="match status" value="1"/>
</dbReference>
<name>A0A4R7B1Z9_9NEIS</name>